<feature type="domain" description="Outer membrane protein beta-barrel" evidence="2">
    <location>
        <begin position="21"/>
        <end position="203"/>
    </location>
</feature>
<dbReference type="Proteomes" id="UP000244450">
    <property type="component" value="Unassembled WGS sequence"/>
</dbReference>
<dbReference type="EMBL" id="QCYK01000001">
    <property type="protein sequence ID" value="PUZ28314.1"/>
    <property type="molecule type" value="Genomic_DNA"/>
</dbReference>
<accession>A0A2T7BKV8</accession>
<comment type="caution">
    <text evidence="3">The sequence shown here is derived from an EMBL/GenBank/DDBJ whole genome shotgun (WGS) entry which is preliminary data.</text>
</comment>
<evidence type="ECO:0000313" key="4">
    <source>
        <dbReference type="Proteomes" id="UP000244450"/>
    </source>
</evidence>
<protein>
    <recommendedName>
        <fullName evidence="2">Outer membrane protein beta-barrel domain-containing protein</fullName>
    </recommendedName>
</protein>
<organism evidence="3 4">
    <name type="scientific">Chitinophaga parva</name>
    <dbReference type="NCBI Taxonomy" id="2169414"/>
    <lineage>
        <taxon>Bacteria</taxon>
        <taxon>Pseudomonadati</taxon>
        <taxon>Bacteroidota</taxon>
        <taxon>Chitinophagia</taxon>
        <taxon>Chitinophagales</taxon>
        <taxon>Chitinophagaceae</taxon>
        <taxon>Chitinophaga</taxon>
    </lineage>
</organism>
<gene>
    <name evidence="3" type="ORF">DCC81_02175</name>
</gene>
<feature type="signal peptide" evidence="1">
    <location>
        <begin position="1"/>
        <end position="21"/>
    </location>
</feature>
<dbReference type="Pfam" id="PF13568">
    <property type="entry name" value="OMP_b-brl_2"/>
    <property type="match status" value="1"/>
</dbReference>
<feature type="chain" id="PRO_5015425728" description="Outer membrane protein beta-barrel domain-containing protein" evidence="1">
    <location>
        <begin position="22"/>
        <end position="229"/>
    </location>
</feature>
<dbReference type="AlphaFoldDB" id="A0A2T7BKV8"/>
<proteinExistence type="predicted"/>
<evidence type="ECO:0000256" key="1">
    <source>
        <dbReference type="SAM" id="SignalP"/>
    </source>
</evidence>
<evidence type="ECO:0000313" key="3">
    <source>
        <dbReference type="EMBL" id="PUZ28314.1"/>
    </source>
</evidence>
<keyword evidence="4" id="KW-1185">Reference proteome</keyword>
<dbReference type="OrthoDB" id="981722at2"/>
<dbReference type="RefSeq" id="WP_108684953.1">
    <property type="nucleotide sequence ID" value="NZ_QCYK01000001.1"/>
</dbReference>
<reference evidence="3 4" key="1">
    <citation type="submission" date="2018-04" db="EMBL/GenBank/DDBJ databases">
        <title>Chitinophaga fuyangensis sp. nov., isolated from soil in a chemical factory.</title>
        <authorList>
            <person name="Chen K."/>
        </authorList>
    </citation>
    <scope>NUCLEOTIDE SEQUENCE [LARGE SCALE GENOMIC DNA]</scope>
    <source>
        <strain evidence="3 4">LY-1</strain>
    </source>
</reference>
<keyword evidence="1" id="KW-0732">Signal</keyword>
<sequence>MKKIVLLIVLTFLSTVVSAQASLGFKGGYVFSDLDFGNNAGVPAARSHGRTTWQAALMLNVPLGVPGLYLEPNLGFVRKGAAFSGGPKLVGPGGAPGTGQSLLLDYLELPVNAVYKFSLPFGKLAVGAGPYVAYGLAGRFDYVLENGSGTNATASRDVTFSKAYSNTSINMERWDAGLNGMLSLEFNNYLVVGANYSYGLANINRSNFGDLHNRYLGVTLGILLNREDY</sequence>
<evidence type="ECO:0000259" key="2">
    <source>
        <dbReference type="Pfam" id="PF13568"/>
    </source>
</evidence>
<name>A0A2T7BKV8_9BACT</name>
<dbReference type="InterPro" id="IPR025665">
    <property type="entry name" value="Beta-barrel_OMP_2"/>
</dbReference>